<evidence type="ECO:0000313" key="2">
    <source>
        <dbReference type="Proteomes" id="UP001391051"/>
    </source>
</evidence>
<accession>A0ABR1QE22</accession>
<gene>
    <name evidence="1" type="ORF">PG986_007952</name>
</gene>
<evidence type="ECO:0000313" key="1">
    <source>
        <dbReference type="EMBL" id="KAK7952224.1"/>
    </source>
</evidence>
<reference evidence="1 2" key="1">
    <citation type="submission" date="2023-01" db="EMBL/GenBank/DDBJ databases">
        <title>Analysis of 21 Apiospora genomes using comparative genomics revels a genus with tremendous synthesis potential of carbohydrate active enzymes and secondary metabolites.</title>
        <authorList>
            <person name="Sorensen T."/>
        </authorList>
    </citation>
    <scope>NUCLEOTIDE SEQUENCE [LARGE SCALE GENOMIC DNA]</scope>
    <source>
        <strain evidence="1 2">CBS 24483</strain>
    </source>
</reference>
<keyword evidence="2" id="KW-1185">Reference proteome</keyword>
<organism evidence="1 2">
    <name type="scientific">Apiospora aurea</name>
    <dbReference type="NCBI Taxonomy" id="335848"/>
    <lineage>
        <taxon>Eukaryota</taxon>
        <taxon>Fungi</taxon>
        <taxon>Dikarya</taxon>
        <taxon>Ascomycota</taxon>
        <taxon>Pezizomycotina</taxon>
        <taxon>Sordariomycetes</taxon>
        <taxon>Xylariomycetidae</taxon>
        <taxon>Amphisphaeriales</taxon>
        <taxon>Apiosporaceae</taxon>
        <taxon>Apiospora</taxon>
    </lineage>
</organism>
<dbReference type="EMBL" id="JAQQWE010000005">
    <property type="protein sequence ID" value="KAK7952224.1"/>
    <property type="molecule type" value="Genomic_DNA"/>
</dbReference>
<protein>
    <submittedName>
        <fullName evidence="1">Uncharacterized protein</fullName>
    </submittedName>
</protein>
<name>A0ABR1QE22_9PEZI</name>
<dbReference type="RefSeq" id="XP_066700286.1">
    <property type="nucleotide sequence ID" value="XM_066844174.1"/>
</dbReference>
<sequence length="81" mass="8630">MSRAAFQASLRYSAVRGLVPGAGDAICPEYTGMSRGDWSLGGITSKDTVYEPHAWTVTSSPSMKLTFAEKGSGVKWTNLVS</sequence>
<comment type="caution">
    <text evidence="1">The sequence shown here is derived from an EMBL/GenBank/DDBJ whole genome shotgun (WGS) entry which is preliminary data.</text>
</comment>
<dbReference type="GeneID" id="92077236"/>
<proteinExistence type="predicted"/>
<dbReference type="Proteomes" id="UP001391051">
    <property type="component" value="Unassembled WGS sequence"/>
</dbReference>